<keyword evidence="1" id="KW-0812">Transmembrane</keyword>
<comment type="caution">
    <text evidence="2">The sequence shown here is derived from an EMBL/GenBank/DDBJ whole genome shotgun (WGS) entry which is preliminary data.</text>
</comment>
<evidence type="ECO:0000256" key="1">
    <source>
        <dbReference type="SAM" id="Phobius"/>
    </source>
</evidence>
<dbReference type="Pfam" id="PF23923">
    <property type="entry name" value="DUF7262"/>
    <property type="match status" value="1"/>
</dbReference>
<feature type="transmembrane region" description="Helical" evidence="1">
    <location>
        <begin position="26"/>
        <end position="47"/>
    </location>
</feature>
<protein>
    <submittedName>
        <fullName evidence="2">Uncharacterized protein</fullName>
    </submittedName>
</protein>
<reference evidence="2 3" key="1">
    <citation type="submission" date="2019-11" db="EMBL/GenBank/DDBJ databases">
        <title>Whole genome sequence of Haloferax sp. MBLA0076.</title>
        <authorList>
            <person name="Seo M.-J."/>
            <person name="Cho E.-S."/>
        </authorList>
    </citation>
    <scope>NUCLEOTIDE SEQUENCE [LARGE SCALE GENOMIC DNA]</scope>
    <source>
        <strain evidence="2 3">MBLA0076</strain>
    </source>
</reference>
<keyword evidence="3" id="KW-1185">Reference proteome</keyword>
<gene>
    <name evidence="2" type="ORF">GJR96_02305</name>
</gene>
<dbReference type="Proteomes" id="UP000439022">
    <property type="component" value="Unassembled WGS sequence"/>
</dbReference>
<evidence type="ECO:0000313" key="3">
    <source>
        <dbReference type="Proteomes" id="UP000439022"/>
    </source>
</evidence>
<keyword evidence="1" id="KW-0472">Membrane</keyword>
<keyword evidence="1" id="KW-1133">Transmembrane helix</keyword>
<sequence length="149" mass="15462">MRERILWAMAELVGCRRSDARGQLSLTVVEATIVTLFVLAVAASFTLTPTPMQTASLDQQATDAAALVASVPADAPGTLLGVACESSGDFDTRAEQLHTTASTGLPDGAFVWLRTSVGSVGTPPPDSARVGTASAVVPRCTATLEVWYP</sequence>
<proteinExistence type="predicted"/>
<dbReference type="InterPro" id="IPR055686">
    <property type="entry name" value="DUF7262"/>
</dbReference>
<accession>A0A6A8GDE3</accession>
<dbReference type="RefSeq" id="WP_151161456.1">
    <property type="nucleotide sequence ID" value="NZ_WKJO01000001.1"/>
</dbReference>
<dbReference type="AlphaFoldDB" id="A0A6A8GDE3"/>
<organism evidence="2 3">
    <name type="scientific">Haloferax litoreum</name>
    <dbReference type="NCBI Taxonomy" id="2666140"/>
    <lineage>
        <taxon>Archaea</taxon>
        <taxon>Methanobacteriati</taxon>
        <taxon>Methanobacteriota</taxon>
        <taxon>Stenosarchaea group</taxon>
        <taxon>Halobacteria</taxon>
        <taxon>Halobacteriales</taxon>
        <taxon>Haloferacaceae</taxon>
        <taxon>Haloferax</taxon>
    </lineage>
</organism>
<dbReference type="EMBL" id="WKJO01000001">
    <property type="protein sequence ID" value="MRX20796.1"/>
    <property type="molecule type" value="Genomic_DNA"/>
</dbReference>
<name>A0A6A8GDE3_9EURY</name>
<evidence type="ECO:0000313" key="2">
    <source>
        <dbReference type="EMBL" id="MRX20796.1"/>
    </source>
</evidence>